<accession>A0AAF3EU64</accession>
<dbReference type="InterPro" id="IPR019769">
    <property type="entry name" value="Trans_elong_IF5A_hypusine_site"/>
</dbReference>
<evidence type="ECO:0000313" key="11">
    <source>
        <dbReference type="WBParaSite" id="MBELARI_LOCUS17707"/>
    </source>
</evidence>
<dbReference type="AlphaFoldDB" id="A0AAF3EU64"/>
<keyword evidence="10" id="KW-1185">Reference proteome</keyword>
<dbReference type="InterPro" id="IPR014722">
    <property type="entry name" value="Rib_uL2_dom2"/>
</dbReference>
<dbReference type="PROSITE" id="PS00302">
    <property type="entry name" value="IF5A_HYPUSINE"/>
    <property type="match status" value="1"/>
</dbReference>
<dbReference type="Gene3D" id="2.30.30.30">
    <property type="match status" value="1"/>
</dbReference>
<dbReference type="SUPFAM" id="SSF50249">
    <property type="entry name" value="Nucleic acid-binding proteins"/>
    <property type="match status" value="1"/>
</dbReference>
<dbReference type="Gene3D" id="2.40.50.140">
    <property type="entry name" value="Nucleic acid-binding proteins"/>
    <property type="match status" value="1"/>
</dbReference>
<organism evidence="10 11">
    <name type="scientific">Mesorhabditis belari</name>
    <dbReference type="NCBI Taxonomy" id="2138241"/>
    <lineage>
        <taxon>Eukaryota</taxon>
        <taxon>Metazoa</taxon>
        <taxon>Ecdysozoa</taxon>
        <taxon>Nematoda</taxon>
        <taxon>Chromadorea</taxon>
        <taxon>Rhabditida</taxon>
        <taxon>Rhabditina</taxon>
        <taxon>Rhabditomorpha</taxon>
        <taxon>Rhabditoidea</taxon>
        <taxon>Rhabditidae</taxon>
        <taxon>Mesorhabditinae</taxon>
        <taxon>Mesorhabditis</taxon>
    </lineage>
</organism>
<evidence type="ECO:0000256" key="4">
    <source>
        <dbReference type="ARBA" id="ARBA00022768"/>
    </source>
</evidence>
<dbReference type="InterPro" id="IPR048670">
    <property type="entry name" value="IF5A-like_N"/>
</dbReference>
<dbReference type="Pfam" id="PF21485">
    <property type="entry name" value="IF5A-like_N"/>
    <property type="match status" value="1"/>
</dbReference>
<dbReference type="InterPro" id="IPR001884">
    <property type="entry name" value="IF5A-like"/>
</dbReference>
<reference evidence="11" key="1">
    <citation type="submission" date="2024-02" db="UniProtKB">
        <authorList>
            <consortium name="WormBaseParasite"/>
        </authorList>
    </citation>
    <scope>IDENTIFICATION</scope>
</reference>
<name>A0AAF3EU64_9BILA</name>
<evidence type="ECO:0000256" key="8">
    <source>
        <dbReference type="RuleBase" id="RU362005"/>
    </source>
</evidence>
<dbReference type="SMART" id="SM01376">
    <property type="entry name" value="eIF-5a"/>
    <property type="match status" value="1"/>
</dbReference>
<dbReference type="GO" id="GO:0005737">
    <property type="term" value="C:cytoplasm"/>
    <property type="evidence" value="ECO:0007669"/>
    <property type="project" value="UniProtKB-SubCell"/>
</dbReference>
<evidence type="ECO:0000256" key="1">
    <source>
        <dbReference type="ARBA" id="ARBA00004496"/>
    </source>
</evidence>
<dbReference type="InterPro" id="IPR008991">
    <property type="entry name" value="Translation_prot_SH3-like_sf"/>
</dbReference>
<dbReference type="GO" id="GO:0043022">
    <property type="term" value="F:ribosome binding"/>
    <property type="evidence" value="ECO:0007669"/>
    <property type="project" value="UniProtKB-UniRule"/>
</dbReference>
<keyword evidence="7 8" id="KW-0385">Hypusine</keyword>
<evidence type="ECO:0000313" key="10">
    <source>
        <dbReference type="Proteomes" id="UP000887575"/>
    </source>
</evidence>
<comment type="subcellular location">
    <subcellularLocation>
        <location evidence="1">Cytoplasm</location>
    </subcellularLocation>
</comment>
<dbReference type="GO" id="GO:0003746">
    <property type="term" value="F:translation elongation factor activity"/>
    <property type="evidence" value="ECO:0007669"/>
    <property type="project" value="UniProtKB-UniRule"/>
</dbReference>
<comment type="function">
    <text evidence="8">Translation factor that promotes translation elongation and termination, particularly upon ribosome stalling at specific amino acid sequence contexts. Binds between the exit (E) and peptidyl (P) site of the ribosome and promotes rescue of stalled ribosome: specifically required for efficient translation of polyproline-containing peptides as well as other motifs that stall the ribosome. Acts as ribosome quality control (RQC) cofactor by joining the RQC complex to facilitate peptidyl transfer during CAT tailing step.</text>
</comment>
<dbReference type="SUPFAM" id="SSF50104">
    <property type="entry name" value="Translation proteins SH3-like domain"/>
    <property type="match status" value="1"/>
</dbReference>
<dbReference type="GO" id="GO:0007276">
    <property type="term" value="P:gamete generation"/>
    <property type="evidence" value="ECO:0007669"/>
    <property type="project" value="UniProtKB-ARBA"/>
</dbReference>
<dbReference type="FunFam" id="2.30.30.30:FF:000007">
    <property type="entry name" value="Eukaryotic translation initiation factor 5A"/>
    <property type="match status" value="1"/>
</dbReference>
<protein>
    <recommendedName>
        <fullName evidence="8">Eukaryotic translation initiation factor 5A</fullName>
        <shortName evidence="8">eIF-5A</shortName>
    </recommendedName>
</protein>
<dbReference type="GO" id="GO:0003723">
    <property type="term" value="F:RNA binding"/>
    <property type="evidence" value="ECO:0007669"/>
    <property type="project" value="UniProtKB-KW"/>
</dbReference>
<dbReference type="InterPro" id="IPR012340">
    <property type="entry name" value="NA-bd_OB-fold"/>
</dbReference>
<evidence type="ECO:0000259" key="9">
    <source>
        <dbReference type="SMART" id="SM01376"/>
    </source>
</evidence>
<evidence type="ECO:0000256" key="5">
    <source>
        <dbReference type="ARBA" id="ARBA00022884"/>
    </source>
</evidence>
<comment type="PTM">
    <text evidence="8">eIF-5A seems to be the only eukaryotic protein to have a hypusine residue which is a post-translational modification of a lysine by the addition of a butylamino group.</text>
</comment>
<proteinExistence type="inferred from homology"/>
<dbReference type="PIRSF" id="PIRSF003025">
    <property type="entry name" value="eIF5A"/>
    <property type="match status" value="1"/>
</dbReference>
<dbReference type="NCBIfam" id="TIGR00037">
    <property type="entry name" value="eIF_5A"/>
    <property type="match status" value="1"/>
</dbReference>
<sequence length="163" mass="18059">MSEHEDDHHFDNAESGAAATFPKQCSALRKGEHVMIKARPCKIVEMSTSKTGKHGHAKVHMVAIDIFTGKKLEDICPSTHNMEVPIVKKREFMLMDIGADGFLNLMDPESCDTKDDLKLPEDATLSTQIKEAFEKDETGIMVSVFSACGEEAVMGFKNMPKDQ</sequence>
<dbReference type="Pfam" id="PF01287">
    <property type="entry name" value="eIF-5a"/>
    <property type="match status" value="1"/>
</dbReference>
<feature type="domain" description="Translation initiation factor 5A C-terminal" evidence="9">
    <location>
        <begin position="86"/>
        <end position="157"/>
    </location>
</feature>
<evidence type="ECO:0000256" key="6">
    <source>
        <dbReference type="ARBA" id="ARBA00022917"/>
    </source>
</evidence>
<dbReference type="GO" id="GO:0045901">
    <property type="term" value="P:positive regulation of translational elongation"/>
    <property type="evidence" value="ECO:0007669"/>
    <property type="project" value="UniProtKB-UniRule"/>
</dbReference>
<dbReference type="GO" id="GO:0045905">
    <property type="term" value="P:positive regulation of translational termination"/>
    <property type="evidence" value="ECO:0007669"/>
    <property type="project" value="UniProtKB-UniRule"/>
</dbReference>
<dbReference type="InterPro" id="IPR020189">
    <property type="entry name" value="IF5A_C"/>
</dbReference>
<keyword evidence="6 8" id="KW-0648">Protein biosynthesis</keyword>
<keyword evidence="5" id="KW-0694">RNA-binding</keyword>
<evidence type="ECO:0000256" key="7">
    <source>
        <dbReference type="ARBA" id="ARBA00023071"/>
    </source>
</evidence>
<keyword evidence="4" id="KW-0251">Elongation factor</keyword>
<dbReference type="FunFam" id="2.40.50.140:FF:000034">
    <property type="entry name" value="Eukaryotic translation initiation factor 5A"/>
    <property type="match status" value="1"/>
</dbReference>
<dbReference type="WBParaSite" id="MBELARI_LOCUS17707">
    <property type="protein sequence ID" value="MBELARI_LOCUS17707"/>
    <property type="gene ID" value="MBELARI_LOCUS17707"/>
</dbReference>
<comment type="similarity">
    <text evidence="2 8">Belongs to the eIF-5A family.</text>
</comment>
<evidence type="ECO:0000256" key="2">
    <source>
        <dbReference type="ARBA" id="ARBA00006016"/>
    </source>
</evidence>
<dbReference type="PANTHER" id="PTHR11673">
    <property type="entry name" value="TRANSLATION INITIATION FACTOR 5A FAMILY MEMBER"/>
    <property type="match status" value="1"/>
</dbReference>
<keyword evidence="3" id="KW-0963">Cytoplasm</keyword>
<dbReference type="Proteomes" id="UP000887575">
    <property type="component" value="Unassembled WGS sequence"/>
</dbReference>
<evidence type="ECO:0000256" key="3">
    <source>
        <dbReference type="ARBA" id="ARBA00022490"/>
    </source>
</evidence>